<dbReference type="PROSITE" id="PS01125">
    <property type="entry name" value="ROK"/>
    <property type="match status" value="1"/>
</dbReference>
<dbReference type="InterPro" id="IPR043129">
    <property type="entry name" value="ATPase_NBD"/>
</dbReference>
<dbReference type="PANTHER" id="PTHR18964">
    <property type="entry name" value="ROK (REPRESSOR, ORF, KINASE) FAMILY"/>
    <property type="match status" value="1"/>
</dbReference>
<dbReference type="EMBL" id="BAAABL010000060">
    <property type="protein sequence ID" value="GAA0306877.1"/>
    <property type="molecule type" value="Genomic_DNA"/>
</dbReference>
<gene>
    <name evidence="1" type="ORF">GCM10009066_20830</name>
</gene>
<dbReference type="GO" id="GO:0008761">
    <property type="term" value="F:UDP-N-acetylglucosamine 2-epimerase activity"/>
    <property type="evidence" value="ECO:0007669"/>
    <property type="project" value="TreeGrafter"/>
</dbReference>
<dbReference type="Proteomes" id="UP001500837">
    <property type="component" value="Unassembled WGS sequence"/>
</dbReference>
<evidence type="ECO:0000313" key="1">
    <source>
        <dbReference type="EMBL" id="GAA0306877.1"/>
    </source>
</evidence>
<organism evidence="1 2">
    <name type="scientific">Halarchaeum salinum</name>
    <dbReference type="NCBI Taxonomy" id="489912"/>
    <lineage>
        <taxon>Archaea</taxon>
        <taxon>Methanobacteriati</taxon>
        <taxon>Methanobacteriota</taxon>
        <taxon>Stenosarchaea group</taxon>
        <taxon>Halobacteria</taxon>
        <taxon>Halobacteriales</taxon>
        <taxon>Halobacteriaceae</taxon>
    </lineage>
</organism>
<evidence type="ECO:0000313" key="2">
    <source>
        <dbReference type="Proteomes" id="UP001500837"/>
    </source>
</evidence>
<dbReference type="InterPro" id="IPR000600">
    <property type="entry name" value="ROK"/>
</dbReference>
<keyword evidence="2" id="KW-1185">Reference proteome</keyword>
<reference evidence="1 2" key="1">
    <citation type="journal article" date="2019" name="Int. J. Syst. Evol. Microbiol.">
        <title>The Global Catalogue of Microorganisms (GCM) 10K type strain sequencing project: providing services to taxonomists for standard genome sequencing and annotation.</title>
        <authorList>
            <consortium name="The Broad Institute Genomics Platform"/>
            <consortium name="The Broad Institute Genome Sequencing Center for Infectious Disease"/>
            <person name="Wu L."/>
            <person name="Ma J."/>
        </authorList>
    </citation>
    <scope>NUCLEOTIDE SEQUENCE [LARGE SCALE GENOMIC DNA]</scope>
    <source>
        <strain evidence="1 2">JCM 16330</strain>
    </source>
</reference>
<proteinExistence type="predicted"/>
<dbReference type="RefSeq" id="WP_211313169.1">
    <property type="nucleotide sequence ID" value="NZ_BAAABL010000060.1"/>
</dbReference>
<dbReference type="Gene3D" id="3.30.420.40">
    <property type="match status" value="2"/>
</dbReference>
<sequence length="322" mass="33558">MAYYVGVDLGATNLRAAVANEEAVVLGTDRRGTPRGPSGIAVTEAVLAAIRTACANAGVDPTDVIAAGIGSIGPLDLADGAIDDPANLPEAVGRIPLVGPVRELIGSERIYLHNDTIAGVIGERFHSDRNPDDMVYLTISSGIGAGVAVDGNVLTGWDGNAGEVGHLVVDPEGRRTCGCGRDGHWEAYCSGNNIPRYATQLAEERDADTALPIDDPNFSAKDVFDHAETDDFAAHVVDRIADWNTLGVTNLAQAYAPLVVYVGGAVALNNPDLVLDPVRERLEESVFNNVPDLQLTNLGDDVVLDGAIASALTGGTGDRSQL</sequence>
<comment type="caution">
    <text evidence="1">The sequence shown here is derived from an EMBL/GenBank/DDBJ whole genome shotgun (WGS) entry which is preliminary data.</text>
</comment>
<accession>A0AAV3S9C1</accession>
<name>A0AAV3S9C1_9EURY</name>
<dbReference type="AlphaFoldDB" id="A0AAV3S9C1"/>
<dbReference type="Pfam" id="PF00480">
    <property type="entry name" value="ROK"/>
    <property type="match status" value="1"/>
</dbReference>
<dbReference type="InterPro" id="IPR049874">
    <property type="entry name" value="ROK_cs"/>
</dbReference>
<dbReference type="GO" id="GO:0009384">
    <property type="term" value="F:N-acylmannosamine kinase activity"/>
    <property type="evidence" value="ECO:0007669"/>
    <property type="project" value="TreeGrafter"/>
</dbReference>
<dbReference type="PANTHER" id="PTHR18964:SF149">
    <property type="entry name" value="BIFUNCTIONAL UDP-N-ACETYLGLUCOSAMINE 2-EPIMERASE_N-ACETYLMANNOSAMINE KINASE"/>
    <property type="match status" value="1"/>
</dbReference>
<protein>
    <submittedName>
        <fullName evidence="1">ROK family protein</fullName>
    </submittedName>
</protein>
<dbReference type="SUPFAM" id="SSF53067">
    <property type="entry name" value="Actin-like ATPase domain"/>
    <property type="match status" value="1"/>
</dbReference>